<evidence type="ECO:0000256" key="4">
    <source>
        <dbReference type="ARBA" id="ARBA00022679"/>
    </source>
</evidence>
<evidence type="ECO:0000256" key="1">
    <source>
        <dbReference type="ARBA" id="ARBA00000085"/>
    </source>
</evidence>
<feature type="domain" description="Histidine kinase" evidence="8">
    <location>
        <begin position="219"/>
        <end position="427"/>
    </location>
</feature>
<accession>A0A1T5J2K7</accession>
<dbReference type="InterPro" id="IPR003661">
    <property type="entry name" value="HisK_dim/P_dom"/>
</dbReference>
<dbReference type="EMBL" id="FUZU01000001">
    <property type="protein sequence ID" value="SKC45463.1"/>
    <property type="molecule type" value="Genomic_DNA"/>
</dbReference>
<dbReference type="PANTHER" id="PTHR43711:SF26">
    <property type="entry name" value="SENSOR HISTIDINE KINASE RCSC"/>
    <property type="match status" value="1"/>
</dbReference>
<dbReference type="InterPro" id="IPR003594">
    <property type="entry name" value="HATPase_dom"/>
</dbReference>
<dbReference type="CDD" id="cd00082">
    <property type="entry name" value="HisKA"/>
    <property type="match status" value="1"/>
</dbReference>
<dbReference type="Proteomes" id="UP000190961">
    <property type="component" value="Unassembled WGS sequence"/>
</dbReference>
<keyword evidence="10" id="KW-1185">Reference proteome</keyword>
<gene>
    <name evidence="9" type="ORF">SAMN05660236_0672</name>
</gene>
<dbReference type="SUPFAM" id="SSF55874">
    <property type="entry name" value="ATPase domain of HSP90 chaperone/DNA topoisomerase II/histidine kinase"/>
    <property type="match status" value="1"/>
</dbReference>
<dbReference type="InterPro" id="IPR004358">
    <property type="entry name" value="Sig_transdc_His_kin-like_C"/>
</dbReference>
<dbReference type="Gene3D" id="3.30.565.10">
    <property type="entry name" value="Histidine kinase-like ATPase, C-terminal domain"/>
    <property type="match status" value="1"/>
</dbReference>
<keyword evidence="4" id="KW-0808">Transferase</keyword>
<evidence type="ECO:0000259" key="8">
    <source>
        <dbReference type="PROSITE" id="PS50109"/>
    </source>
</evidence>
<dbReference type="Gene3D" id="1.10.287.130">
    <property type="match status" value="1"/>
</dbReference>
<dbReference type="SMART" id="SM00388">
    <property type="entry name" value="HisKA"/>
    <property type="match status" value="1"/>
</dbReference>
<keyword evidence="7" id="KW-0812">Transmembrane</keyword>
<dbReference type="Pfam" id="PF02518">
    <property type="entry name" value="HATPase_c"/>
    <property type="match status" value="1"/>
</dbReference>
<organism evidence="9 10">
    <name type="scientific">Ohtaekwangia koreensis</name>
    <dbReference type="NCBI Taxonomy" id="688867"/>
    <lineage>
        <taxon>Bacteria</taxon>
        <taxon>Pseudomonadati</taxon>
        <taxon>Bacteroidota</taxon>
        <taxon>Cytophagia</taxon>
        <taxon>Cytophagales</taxon>
        <taxon>Fulvivirgaceae</taxon>
        <taxon>Ohtaekwangia</taxon>
    </lineage>
</organism>
<keyword evidence="7" id="KW-0472">Membrane</keyword>
<dbReference type="GO" id="GO:0000155">
    <property type="term" value="F:phosphorelay sensor kinase activity"/>
    <property type="evidence" value="ECO:0007669"/>
    <property type="project" value="InterPro"/>
</dbReference>
<keyword evidence="5" id="KW-0418">Kinase</keyword>
<dbReference type="InterPro" id="IPR005467">
    <property type="entry name" value="His_kinase_dom"/>
</dbReference>
<dbReference type="InterPro" id="IPR036097">
    <property type="entry name" value="HisK_dim/P_sf"/>
</dbReference>
<sequence>MFKKLEFWLVGDRGEKSLSDYRRAVLAGYSALVSLATSIYYIVINYVRSYNPSVFLYYIFIVVLLIALWVNKTGRHWLAKCILLLIMNFIVFAFSSREPPVPSAFLFFIISSLTALVFFDAKEKKSTAVFLALSGSLYLIARFTEFSIVSNRPIDPAYLQRAYDNNLVIAYFFSVLAVYFLVRINHSVEASLENREKQILEKNLILTKTNEELDRFIYSTSHDLRAPLNSIQGLINLCERSSSPNELHTYHTMMRDRVEKLENVLGNISQYSKNAKLEIERKEINLREYVEKALFDVRYMEAAGRVRVKIDIEPELKIETDPMRLSIVLNNLISNAFKYSDQTKDDPYVLIQAWIESSHLKLVIADNGEGIDETQQSKVFSMFYRGTTRSTGSGLGLYLVKETVEKLDGTITLSSVLGQGTTFTVML</sequence>
<dbReference type="AlphaFoldDB" id="A0A1T5J2K7"/>
<proteinExistence type="predicted"/>
<dbReference type="SMART" id="SM00387">
    <property type="entry name" value="HATPase_c"/>
    <property type="match status" value="1"/>
</dbReference>
<dbReference type="SUPFAM" id="SSF47384">
    <property type="entry name" value="Homodimeric domain of signal transducing histidine kinase"/>
    <property type="match status" value="1"/>
</dbReference>
<dbReference type="PANTHER" id="PTHR43711">
    <property type="entry name" value="TWO-COMPONENT HISTIDINE KINASE"/>
    <property type="match status" value="1"/>
</dbReference>
<evidence type="ECO:0000256" key="7">
    <source>
        <dbReference type="SAM" id="Phobius"/>
    </source>
</evidence>
<evidence type="ECO:0000256" key="3">
    <source>
        <dbReference type="ARBA" id="ARBA00022553"/>
    </source>
</evidence>
<comment type="catalytic activity">
    <reaction evidence="1">
        <text>ATP + protein L-histidine = ADP + protein N-phospho-L-histidine.</text>
        <dbReference type="EC" id="2.7.13.3"/>
    </reaction>
</comment>
<evidence type="ECO:0000256" key="2">
    <source>
        <dbReference type="ARBA" id="ARBA00012438"/>
    </source>
</evidence>
<feature type="transmembrane region" description="Helical" evidence="7">
    <location>
        <begin position="126"/>
        <end position="143"/>
    </location>
</feature>
<dbReference type="EC" id="2.7.13.3" evidence="2"/>
<evidence type="ECO:0000256" key="6">
    <source>
        <dbReference type="ARBA" id="ARBA00023012"/>
    </source>
</evidence>
<keyword evidence="3" id="KW-0597">Phosphoprotein</keyword>
<protein>
    <recommendedName>
        <fullName evidence="2">histidine kinase</fullName>
        <ecNumber evidence="2">2.7.13.3</ecNumber>
    </recommendedName>
</protein>
<dbReference type="PROSITE" id="PS50109">
    <property type="entry name" value="HIS_KIN"/>
    <property type="match status" value="1"/>
</dbReference>
<evidence type="ECO:0000256" key="5">
    <source>
        <dbReference type="ARBA" id="ARBA00022777"/>
    </source>
</evidence>
<name>A0A1T5J2K7_9BACT</name>
<reference evidence="9 10" key="1">
    <citation type="submission" date="2017-02" db="EMBL/GenBank/DDBJ databases">
        <authorList>
            <person name="Peterson S.W."/>
        </authorList>
    </citation>
    <scope>NUCLEOTIDE SEQUENCE [LARGE SCALE GENOMIC DNA]</scope>
    <source>
        <strain evidence="9 10">DSM 25262</strain>
    </source>
</reference>
<keyword evidence="7" id="KW-1133">Transmembrane helix</keyword>
<feature type="transmembrane region" description="Helical" evidence="7">
    <location>
        <begin position="21"/>
        <end position="42"/>
    </location>
</feature>
<evidence type="ECO:0000313" key="10">
    <source>
        <dbReference type="Proteomes" id="UP000190961"/>
    </source>
</evidence>
<dbReference type="CDD" id="cd00075">
    <property type="entry name" value="HATPase"/>
    <property type="match status" value="1"/>
</dbReference>
<feature type="transmembrane region" description="Helical" evidence="7">
    <location>
        <begin position="163"/>
        <end position="182"/>
    </location>
</feature>
<evidence type="ECO:0000313" key="9">
    <source>
        <dbReference type="EMBL" id="SKC45463.1"/>
    </source>
</evidence>
<dbReference type="PRINTS" id="PR00344">
    <property type="entry name" value="BCTRLSENSOR"/>
</dbReference>
<dbReference type="Pfam" id="PF00512">
    <property type="entry name" value="HisKA"/>
    <property type="match status" value="1"/>
</dbReference>
<feature type="transmembrane region" description="Helical" evidence="7">
    <location>
        <begin position="77"/>
        <end position="95"/>
    </location>
</feature>
<dbReference type="STRING" id="688867.SAMN05660236_0672"/>
<keyword evidence="6" id="KW-0902">Two-component regulatory system</keyword>
<dbReference type="InterPro" id="IPR050736">
    <property type="entry name" value="Sensor_HK_Regulatory"/>
</dbReference>
<feature type="transmembrane region" description="Helical" evidence="7">
    <location>
        <begin position="101"/>
        <end position="119"/>
    </location>
</feature>
<feature type="transmembrane region" description="Helical" evidence="7">
    <location>
        <begin position="54"/>
        <end position="70"/>
    </location>
</feature>
<dbReference type="InterPro" id="IPR036890">
    <property type="entry name" value="HATPase_C_sf"/>
</dbReference>